<reference evidence="3" key="1">
    <citation type="submission" date="2016-09" db="EMBL/GenBank/DDBJ databases">
        <authorList>
            <person name="Gulvik C.A."/>
        </authorList>
    </citation>
    <scope>NUCLEOTIDE SEQUENCE [LARGE SCALE GENOMIC DNA]</scope>
    <source>
        <strain evidence="3">DSM 23328</strain>
    </source>
</reference>
<dbReference type="AlphaFoldDB" id="A0A1E5GAJ3"/>
<name>A0A1E5GAJ3_9ENTE</name>
<dbReference type="STRING" id="903984.BCR21_15350"/>
<protein>
    <recommendedName>
        <fullName evidence="4">Membrane protein 6-pyruvoyl-tetrahydropterin synthase-related domain-containing protein</fullName>
    </recommendedName>
</protein>
<proteinExistence type="predicted"/>
<feature type="transmembrane region" description="Helical" evidence="1">
    <location>
        <begin position="291"/>
        <end position="308"/>
    </location>
</feature>
<evidence type="ECO:0000313" key="2">
    <source>
        <dbReference type="EMBL" id="OEG09713.1"/>
    </source>
</evidence>
<feature type="transmembrane region" description="Helical" evidence="1">
    <location>
        <begin position="110"/>
        <end position="128"/>
    </location>
</feature>
<dbReference type="Proteomes" id="UP000094068">
    <property type="component" value="Unassembled WGS sequence"/>
</dbReference>
<feature type="transmembrane region" description="Helical" evidence="1">
    <location>
        <begin position="232"/>
        <end position="251"/>
    </location>
</feature>
<comment type="caution">
    <text evidence="2">The sequence shown here is derived from an EMBL/GenBank/DDBJ whole genome shotgun (WGS) entry which is preliminary data.</text>
</comment>
<feature type="transmembrane region" description="Helical" evidence="1">
    <location>
        <begin position="20"/>
        <end position="38"/>
    </location>
</feature>
<evidence type="ECO:0000313" key="3">
    <source>
        <dbReference type="Proteomes" id="UP000094068"/>
    </source>
</evidence>
<sequence>MLKVKMKKLFKEIPKLPIGYLYFLFFVISYISVYVPYIQGMKINLGHDTYFHLNRIESLYNAISAGDYFPRIAHFFAFGMGYASSIFYSDIFLYPAALLRCVGFSLGLSYMYYMLLVTFLTFVVAYHSFHSISHSKQKSLFFAILYGLSSYRIADVVVRGALGEILALMVLPIALAGLIQIVRGNEKKFYVLSTGMASLFFSHTLSTLIFCLFIVGYLLLNIPILVKEKRRIVYLIYATLLTILMVIVNLLPTVEQLIFQKLNVQSDQIFDLQTSAASIVEYIQNAMLNKGFNNLGWLIIVAILFLLIRIKRITVQNKQLLLLGIVFFVLATDHFPHYLFHDTMFNTIQFPWRYFIIVTISITWVLADSLSVIFRNKRYQSFVVASCAVLFLLGSVIHFELVEGKKYKMEYNSFSKLDGYDLGVGKEYLPAGMNYQKTVNEISGIYTSSKDIKINDADRSYNMITFNYTANPPTTVTLPIIYYKGYVAEVTGSGKISKVEESKEFKGLSEVTVSGEGTVEFWYKGTIIQKVSFGVSLVTWISLAGYLINKRKIKYRTNNEL</sequence>
<keyword evidence="1" id="KW-0812">Transmembrane</keyword>
<feature type="transmembrane region" description="Helical" evidence="1">
    <location>
        <begin position="165"/>
        <end position="183"/>
    </location>
</feature>
<keyword evidence="1" id="KW-0472">Membrane</keyword>
<feature type="transmembrane region" description="Helical" evidence="1">
    <location>
        <begin position="189"/>
        <end position="220"/>
    </location>
</feature>
<keyword evidence="1" id="KW-1133">Transmembrane helix</keyword>
<dbReference type="EMBL" id="MIJZ01000016">
    <property type="protein sequence ID" value="OEG09713.1"/>
    <property type="molecule type" value="Genomic_DNA"/>
</dbReference>
<feature type="transmembrane region" description="Helical" evidence="1">
    <location>
        <begin position="527"/>
        <end position="548"/>
    </location>
</feature>
<organism evidence="2 3">
    <name type="scientific">Enterococcus ureasiticus</name>
    <dbReference type="NCBI Taxonomy" id="903984"/>
    <lineage>
        <taxon>Bacteria</taxon>
        <taxon>Bacillati</taxon>
        <taxon>Bacillota</taxon>
        <taxon>Bacilli</taxon>
        <taxon>Lactobacillales</taxon>
        <taxon>Enterococcaceae</taxon>
        <taxon>Enterococcus</taxon>
    </lineage>
</organism>
<evidence type="ECO:0008006" key="4">
    <source>
        <dbReference type="Google" id="ProtNLM"/>
    </source>
</evidence>
<feature type="transmembrane region" description="Helical" evidence="1">
    <location>
        <begin position="320"/>
        <end position="340"/>
    </location>
</feature>
<feature type="transmembrane region" description="Helical" evidence="1">
    <location>
        <begin position="140"/>
        <end position="158"/>
    </location>
</feature>
<keyword evidence="3" id="KW-1185">Reference proteome</keyword>
<evidence type="ECO:0000256" key="1">
    <source>
        <dbReference type="SAM" id="Phobius"/>
    </source>
</evidence>
<accession>A0A1E5GAJ3</accession>
<feature type="transmembrane region" description="Helical" evidence="1">
    <location>
        <begin position="381"/>
        <end position="399"/>
    </location>
</feature>
<dbReference type="OrthoDB" id="9784157at2"/>
<feature type="transmembrane region" description="Helical" evidence="1">
    <location>
        <begin position="352"/>
        <end position="374"/>
    </location>
</feature>
<gene>
    <name evidence="2" type="ORF">BCR21_15350</name>
</gene>
<dbReference type="RefSeq" id="WP_069647391.1">
    <property type="nucleotide sequence ID" value="NZ_MIJZ01000016.1"/>
</dbReference>
<feature type="transmembrane region" description="Helical" evidence="1">
    <location>
        <begin position="75"/>
        <end position="98"/>
    </location>
</feature>